<evidence type="ECO:0000259" key="2">
    <source>
        <dbReference type="PROSITE" id="PS50125"/>
    </source>
</evidence>
<dbReference type="Gene3D" id="6.10.340.10">
    <property type="match status" value="1"/>
</dbReference>
<protein>
    <recommendedName>
        <fullName evidence="6">Adenylate cyclase</fullName>
    </recommendedName>
</protein>
<dbReference type="InterPro" id="IPR001054">
    <property type="entry name" value="A/G_cyclase"/>
</dbReference>
<feature type="domain" description="Guanylate cyclase" evidence="2">
    <location>
        <begin position="315"/>
        <end position="452"/>
    </location>
</feature>
<evidence type="ECO:0000313" key="5">
    <source>
        <dbReference type="Proteomes" id="UP001333710"/>
    </source>
</evidence>
<dbReference type="PROSITE" id="PS50125">
    <property type="entry name" value="GUANYLATE_CYCLASE_2"/>
    <property type="match status" value="1"/>
</dbReference>
<keyword evidence="1" id="KW-0812">Transmembrane</keyword>
<dbReference type="PANTHER" id="PTHR43081:SF1">
    <property type="entry name" value="ADENYLATE CYCLASE, TERMINAL-DIFFERENTIATION SPECIFIC"/>
    <property type="match status" value="1"/>
</dbReference>
<dbReference type="GO" id="GO:0004016">
    <property type="term" value="F:adenylate cyclase activity"/>
    <property type="evidence" value="ECO:0007669"/>
    <property type="project" value="UniProtKB-ARBA"/>
</dbReference>
<evidence type="ECO:0000256" key="1">
    <source>
        <dbReference type="SAM" id="Phobius"/>
    </source>
</evidence>
<feature type="transmembrane region" description="Helical" evidence="1">
    <location>
        <begin position="12"/>
        <end position="31"/>
    </location>
</feature>
<sequence>MKPTVGITTKIFAISVSVLLLLLIIAISTHLKIRTINTEVKYLAEHILPTVRLIDEATINMLEQEVHVERLLKLYHSPQTSNNSVDHEREQLELHFQRANRSLLAAEQLLAQALVAMPVWLSDTLTGNSIEGVIKVREENHQYHERAVFLIQHLDDETLTNVKEVELKLATAENELNRDAENVLSHLQNFAITTAQQAERHQEAILWQNLVLSVIAILVGLIYAGFLSRKLSQPVRELNEQVCRALEAKDYQDVTARSNDEVALLTSRFNLAMTTLRRSEQFKDMFGQYLDPRLISQLESNVVSVNLDGERQRVTVILSNLEGLTLRSGALNPEQLVMLINRYLEIQLSASSEYRGILNFTLTEILSFWTHPFSEQQQQSDHACHMLLAQIQGVGQFKDFLAQSEPHIFANDELEFRAGLASGDLVVANMGPSGARAFTVIGDEVNAASRLKGVARFFAINAVLSDEIVQSLSDKFVVRPLGWVKVPGKEDPIKTWHLMGYQKDLSQGQLNALAIFNEAFNKFEQRDFAAASQGFQQYLLETPEDSVTVKFIELCQQLSVQASHEDRLIQWEIGQK</sequence>
<keyword evidence="1" id="KW-0472">Membrane</keyword>
<dbReference type="GO" id="GO:0016020">
    <property type="term" value="C:membrane"/>
    <property type="evidence" value="ECO:0007669"/>
    <property type="project" value="InterPro"/>
</dbReference>
<reference evidence="4" key="1">
    <citation type="submission" date="2023-01" db="EMBL/GenBank/DDBJ databases">
        <title>Complete genome sequence of Planctobacterium marinum strain Dej080120_11.</title>
        <authorList>
            <person name="Ueki S."/>
            <person name="Maruyama F."/>
        </authorList>
    </citation>
    <scope>NUCLEOTIDE SEQUENCE</scope>
    <source>
        <strain evidence="4">Dej080120_11</strain>
    </source>
</reference>
<dbReference type="GO" id="GO:0006171">
    <property type="term" value="P:cAMP biosynthetic process"/>
    <property type="evidence" value="ECO:0007669"/>
    <property type="project" value="TreeGrafter"/>
</dbReference>
<dbReference type="PANTHER" id="PTHR43081">
    <property type="entry name" value="ADENYLATE CYCLASE, TERMINAL-DIFFERENTIATION SPECIFIC-RELATED"/>
    <property type="match status" value="1"/>
</dbReference>
<feature type="domain" description="HAMP" evidence="3">
    <location>
        <begin position="229"/>
        <end position="281"/>
    </location>
</feature>
<accession>A0AA48HNE3</accession>
<name>A0AA48HNE3_9ALTE</name>
<dbReference type="CDD" id="cd07302">
    <property type="entry name" value="CHD"/>
    <property type="match status" value="1"/>
</dbReference>
<dbReference type="Pfam" id="PF00211">
    <property type="entry name" value="Guanylate_cyc"/>
    <property type="match status" value="1"/>
</dbReference>
<dbReference type="RefSeq" id="WP_338290976.1">
    <property type="nucleotide sequence ID" value="NZ_AP027272.1"/>
</dbReference>
<keyword evidence="1" id="KW-1133">Transmembrane helix</keyword>
<dbReference type="Proteomes" id="UP001333710">
    <property type="component" value="Chromosome"/>
</dbReference>
<evidence type="ECO:0000259" key="3">
    <source>
        <dbReference type="PROSITE" id="PS50885"/>
    </source>
</evidence>
<dbReference type="InterPro" id="IPR050697">
    <property type="entry name" value="Adenylyl/Guanylyl_Cyclase_3/4"/>
</dbReference>
<dbReference type="SUPFAM" id="SSF55073">
    <property type="entry name" value="Nucleotide cyclase"/>
    <property type="match status" value="1"/>
</dbReference>
<dbReference type="EMBL" id="AP027272">
    <property type="protein sequence ID" value="BDX05039.1"/>
    <property type="molecule type" value="Genomic_DNA"/>
</dbReference>
<feature type="transmembrane region" description="Helical" evidence="1">
    <location>
        <begin position="205"/>
        <end position="226"/>
    </location>
</feature>
<dbReference type="GO" id="GO:0035556">
    <property type="term" value="P:intracellular signal transduction"/>
    <property type="evidence" value="ECO:0007669"/>
    <property type="project" value="InterPro"/>
</dbReference>
<dbReference type="Gene3D" id="3.30.70.1230">
    <property type="entry name" value="Nucleotide cyclase"/>
    <property type="match status" value="1"/>
</dbReference>
<evidence type="ECO:0008006" key="6">
    <source>
        <dbReference type="Google" id="ProtNLM"/>
    </source>
</evidence>
<proteinExistence type="predicted"/>
<keyword evidence="5" id="KW-1185">Reference proteome</keyword>
<dbReference type="AlphaFoldDB" id="A0AA48HNE3"/>
<evidence type="ECO:0000313" key="4">
    <source>
        <dbReference type="EMBL" id="BDX05039.1"/>
    </source>
</evidence>
<dbReference type="InterPro" id="IPR029787">
    <property type="entry name" value="Nucleotide_cyclase"/>
</dbReference>
<dbReference type="KEGG" id="pmaw:MACH26_05600"/>
<dbReference type="PROSITE" id="PS50885">
    <property type="entry name" value="HAMP"/>
    <property type="match status" value="1"/>
</dbReference>
<organism evidence="4 5">
    <name type="scientific">Planctobacterium marinum</name>
    <dbReference type="NCBI Taxonomy" id="1631968"/>
    <lineage>
        <taxon>Bacteria</taxon>
        <taxon>Pseudomonadati</taxon>
        <taxon>Pseudomonadota</taxon>
        <taxon>Gammaproteobacteria</taxon>
        <taxon>Alteromonadales</taxon>
        <taxon>Alteromonadaceae</taxon>
        <taxon>Planctobacterium</taxon>
    </lineage>
</organism>
<gene>
    <name evidence="4" type="ORF">MACH26_05600</name>
</gene>
<dbReference type="InterPro" id="IPR003660">
    <property type="entry name" value="HAMP_dom"/>
</dbReference>